<evidence type="ECO:0000256" key="4">
    <source>
        <dbReference type="ARBA" id="ARBA00022692"/>
    </source>
</evidence>
<organism evidence="8">
    <name type="scientific">Oikopleura dioica</name>
    <name type="common">Tunicate</name>
    <dbReference type="NCBI Taxonomy" id="34765"/>
    <lineage>
        <taxon>Eukaryota</taxon>
        <taxon>Metazoa</taxon>
        <taxon>Chordata</taxon>
        <taxon>Tunicata</taxon>
        <taxon>Appendicularia</taxon>
        <taxon>Copelata</taxon>
        <taxon>Oikopleuridae</taxon>
        <taxon>Oikopleura</taxon>
    </lineage>
</organism>
<evidence type="ECO:0000313" key="8">
    <source>
        <dbReference type="EMBL" id="CBY06701.1"/>
    </source>
</evidence>
<evidence type="ECO:0000256" key="3">
    <source>
        <dbReference type="ARBA" id="ARBA00022448"/>
    </source>
</evidence>
<dbReference type="OrthoDB" id="46396at2759"/>
<dbReference type="SUPFAM" id="SSF103473">
    <property type="entry name" value="MFS general substrate transporter"/>
    <property type="match status" value="1"/>
</dbReference>
<dbReference type="InParanoid" id="E4WSN1"/>
<dbReference type="PANTHER" id="PTHR10332">
    <property type="entry name" value="EQUILIBRATIVE NUCLEOSIDE TRANSPORTER"/>
    <property type="match status" value="1"/>
</dbReference>
<keyword evidence="9" id="KW-1185">Reference proteome</keyword>
<keyword evidence="6 7" id="KW-0472">Membrane</keyword>
<proteinExistence type="inferred from homology"/>
<comment type="similarity">
    <text evidence="2">Belongs to the SLC29A/ENT transporter (TC 2.A.57) family.</text>
</comment>
<reference evidence="8" key="1">
    <citation type="journal article" date="2010" name="Science">
        <title>Plasticity of animal genome architecture unmasked by rapid evolution of a pelagic tunicate.</title>
        <authorList>
            <person name="Denoeud F."/>
            <person name="Henriet S."/>
            <person name="Mungpakdee S."/>
            <person name="Aury J.M."/>
            <person name="Da Silva C."/>
            <person name="Brinkmann H."/>
            <person name="Mikhaleva J."/>
            <person name="Olsen L.C."/>
            <person name="Jubin C."/>
            <person name="Canestro C."/>
            <person name="Bouquet J.M."/>
            <person name="Danks G."/>
            <person name="Poulain J."/>
            <person name="Campsteijn C."/>
            <person name="Adamski M."/>
            <person name="Cross I."/>
            <person name="Yadetie F."/>
            <person name="Muffato M."/>
            <person name="Louis A."/>
            <person name="Butcher S."/>
            <person name="Tsagkogeorga G."/>
            <person name="Konrad A."/>
            <person name="Singh S."/>
            <person name="Jensen M.F."/>
            <person name="Cong E.H."/>
            <person name="Eikeseth-Otteraa H."/>
            <person name="Noel B."/>
            <person name="Anthouard V."/>
            <person name="Porcel B.M."/>
            <person name="Kachouri-Lafond R."/>
            <person name="Nishino A."/>
            <person name="Ugolini M."/>
            <person name="Chourrout P."/>
            <person name="Nishida H."/>
            <person name="Aasland R."/>
            <person name="Huzurbazar S."/>
            <person name="Westhof E."/>
            <person name="Delsuc F."/>
            <person name="Lehrach H."/>
            <person name="Reinhardt R."/>
            <person name="Weissenbach J."/>
            <person name="Roy S.W."/>
            <person name="Artiguenave F."/>
            <person name="Postlethwait J.H."/>
            <person name="Manak J.R."/>
            <person name="Thompson E.M."/>
            <person name="Jaillon O."/>
            <person name="Du Pasquier L."/>
            <person name="Boudinot P."/>
            <person name="Liberles D.A."/>
            <person name="Volff J.N."/>
            <person name="Philippe H."/>
            <person name="Lenhard B."/>
            <person name="Roest Crollius H."/>
            <person name="Wincker P."/>
            <person name="Chourrout D."/>
        </authorList>
    </citation>
    <scope>NUCLEOTIDE SEQUENCE [LARGE SCALE GENOMIC DNA]</scope>
</reference>
<keyword evidence="5 7" id="KW-1133">Transmembrane helix</keyword>
<dbReference type="AlphaFoldDB" id="E4WSN1"/>
<feature type="transmembrane region" description="Helical" evidence="7">
    <location>
        <begin position="356"/>
        <end position="377"/>
    </location>
</feature>
<feature type="transmembrane region" description="Helical" evidence="7">
    <location>
        <begin position="64"/>
        <end position="83"/>
    </location>
</feature>
<name>E4WSN1_OIKDI</name>
<feature type="transmembrane region" description="Helical" evidence="7">
    <location>
        <begin position="95"/>
        <end position="114"/>
    </location>
</feature>
<evidence type="ECO:0000256" key="7">
    <source>
        <dbReference type="SAM" id="Phobius"/>
    </source>
</evidence>
<comment type="subcellular location">
    <subcellularLocation>
        <location evidence="1">Membrane</location>
        <topology evidence="1">Multi-pass membrane protein</topology>
    </subcellularLocation>
</comment>
<dbReference type="PANTHER" id="PTHR10332:SF88">
    <property type="entry name" value="EQUILIBRATIVE NUCLEOSIDE TRANSPORTER 1, ISOFORM A"/>
    <property type="match status" value="1"/>
</dbReference>
<gene>
    <name evidence="8" type="ORF">GSOID_T00005761001</name>
</gene>
<dbReference type="InterPro" id="IPR002259">
    <property type="entry name" value="Eqnu_transpt"/>
</dbReference>
<dbReference type="GO" id="GO:0005337">
    <property type="term" value="F:nucleoside transmembrane transporter activity"/>
    <property type="evidence" value="ECO:0007669"/>
    <property type="project" value="InterPro"/>
</dbReference>
<keyword evidence="3" id="KW-0813">Transport</keyword>
<protein>
    <submittedName>
        <fullName evidence="8">Uncharacterized protein</fullName>
    </submittedName>
</protein>
<feature type="transmembrane region" description="Helical" evidence="7">
    <location>
        <begin position="323"/>
        <end position="341"/>
    </location>
</feature>
<feature type="transmembrane region" description="Helical" evidence="7">
    <location>
        <begin position="188"/>
        <end position="210"/>
    </location>
</feature>
<accession>E4WSN1</accession>
<dbReference type="Pfam" id="PF01733">
    <property type="entry name" value="Nucleoside_tran"/>
    <property type="match status" value="1"/>
</dbReference>
<evidence type="ECO:0000256" key="5">
    <source>
        <dbReference type="ARBA" id="ARBA00022989"/>
    </source>
</evidence>
<dbReference type="InterPro" id="IPR036259">
    <property type="entry name" value="MFS_trans_sf"/>
</dbReference>
<dbReference type="GO" id="GO:0005886">
    <property type="term" value="C:plasma membrane"/>
    <property type="evidence" value="ECO:0007669"/>
    <property type="project" value="TreeGrafter"/>
</dbReference>
<evidence type="ECO:0000313" key="9">
    <source>
        <dbReference type="Proteomes" id="UP000001307"/>
    </source>
</evidence>
<feature type="transmembrane region" description="Helical" evidence="7">
    <location>
        <begin position="7"/>
        <end position="28"/>
    </location>
</feature>
<keyword evidence="4 7" id="KW-0812">Transmembrane</keyword>
<dbReference type="EMBL" id="FN653016">
    <property type="protein sequence ID" value="CBY06701.1"/>
    <property type="molecule type" value="Genomic_DNA"/>
</dbReference>
<dbReference type="PRINTS" id="PR01130">
    <property type="entry name" value="DERENTRNSPRT"/>
</dbReference>
<evidence type="ECO:0000256" key="6">
    <source>
        <dbReference type="ARBA" id="ARBA00023136"/>
    </source>
</evidence>
<evidence type="ECO:0000256" key="2">
    <source>
        <dbReference type="ARBA" id="ARBA00007965"/>
    </source>
</evidence>
<feature type="transmembrane region" description="Helical" evidence="7">
    <location>
        <begin position="398"/>
        <end position="418"/>
    </location>
</feature>
<feature type="transmembrane region" description="Helical" evidence="7">
    <location>
        <begin position="259"/>
        <end position="279"/>
    </location>
</feature>
<evidence type="ECO:0000256" key="1">
    <source>
        <dbReference type="ARBA" id="ARBA00004141"/>
    </source>
</evidence>
<sequence>MSDTGSLLESICFYIFGIACLAPWNFFITPQTYWHEKFADSQDDIFAKNSTDSNAMQKFWDSSLSVAICGVQFIFCVIGTFTITKFTRQTRFTVCFVLLAILFTACAILALVDTSNFKELFFGGSLSIAVLMTILSSTLNISCSVEASEFHLLTPFLSGQSVAGILAAIANILCIAFADQIAWEAFAFFLSALFLILLAWGAYGFVFGCCERSISDYDQIDYNENEINSPENQPLLLPTDEKAKPESHLEIAKIIWPELAALTFTFAVTIAVFPTLVSTFVPVDGYFPDKFFSPVFCFLSFNLVDFIGREIAGHLRSLNNRKLLGAIVVLRFSILFLLPLTNCQPRSLPVIFTSDWVFILLMILLGLTNGLAATISFRSGANAVAFASTSRASAMMTTFLTLGLTLGALSSFVVVMIVTN</sequence>
<feature type="transmembrane region" description="Helical" evidence="7">
    <location>
        <begin position="162"/>
        <end position="182"/>
    </location>
</feature>
<feature type="transmembrane region" description="Helical" evidence="7">
    <location>
        <begin position="120"/>
        <end position="141"/>
    </location>
</feature>
<feature type="transmembrane region" description="Helical" evidence="7">
    <location>
        <begin position="291"/>
        <end position="311"/>
    </location>
</feature>
<dbReference type="Proteomes" id="UP000001307">
    <property type="component" value="Unassembled WGS sequence"/>
</dbReference>